<comment type="caution">
    <text evidence="1">The sequence shown here is derived from an EMBL/GenBank/DDBJ whole genome shotgun (WGS) entry which is preliminary data.</text>
</comment>
<dbReference type="Pfam" id="PF19663">
    <property type="entry name" value="DUF6166"/>
    <property type="match status" value="1"/>
</dbReference>
<gene>
    <name evidence="1" type="ORF">Harman_29820</name>
</gene>
<organism evidence="1 2">
    <name type="scientific">Haloarcula mannanilytica</name>
    <dbReference type="NCBI Taxonomy" id="2509225"/>
    <lineage>
        <taxon>Archaea</taxon>
        <taxon>Methanobacteriati</taxon>
        <taxon>Methanobacteriota</taxon>
        <taxon>Stenosarchaea group</taxon>
        <taxon>Halobacteria</taxon>
        <taxon>Halobacteriales</taxon>
        <taxon>Haloarculaceae</taxon>
        <taxon>Haloarcula</taxon>
    </lineage>
</organism>
<sequence>MSNSNPKASFEWGYTGHGPYLLAVSLVADAYGDDEVALEYQTAVEELLADFDQHEDWRLEAGELDEYIRVFG</sequence>
<evidence type="ECO:0000313" key="2">
    <source>
        <dbReference type="Proteomes" id="UP000304382"/>
    </source>
</evidence>
<dbReference type="EMBL" id="BIXZ01000005">
    <property type="protein sequence ID" value="GCF15047.1"/>
    <property type="molecule type" value="Genomic_DNA"/>
</dbReference>
<dbReference type="Proteomes" id="UP000304382">
    <property type="component" value="Unassembled WGS sequence"/>
</dbReference>
<proteinExistence type="predicted"/>
<accession>A0A4C2EN25</accession>
<keyword evidence="2" id="KW-1185">Reference proteome</keyword>
<reference evidence="1 2" key="1">
    <citation type="submission" date="2019-02" db="EMBL/GenBank/DDBJ databases">
        <title>Haloarcula mannanilyticum sp. nov., a mannan degrading haloarchaeon isolated from commercial salt.</title>
        <authorList>
            <person name="Enomoto S."/>
            <person name="Shimane Y."/>
            <person name="Kamekura M."/>
            <person name="Ito T."/>
            <person name="Moriya O."/>
            <person name="Ihara K."/>
            <person name="Takahashi-Ando N."/>
            <person name="Fukushima Y."/>
            <person name="Yoshida Y."/>
            <person name="Usama R."/>
            <person name="Takai K."/>
            <person name="Minegishi H."/>
        </authorList>
    </citation>
    <scope>NUCLEOTIDE SEQUENCE [LARGE SCALE GENOMIC DNA]</scope>
    <source>
        <strain evidence="1 2">MD130-1</strain>
    </source>
</reference>
<protein>
    <submittedName>
        <fullName evidence="1">Uncharacterized protein</fullName>
    </submittedName>
</protein>
<dbReference type="InterPro" id="IPR046164">
    <property type="entry name" value="DUF6166"/>
</dbReference>
<name>A0A4C2EN25_9EURY</name>
<evidence type="ECO:0000313" key="1">
    <source>
        <dbReference type="EMBL" id="GCF15047.1"/>
    </source>
</evidence>
<dbReference type="AlphaFoldDB" id="A0A4C2EN25"/>